<dbReference type="EMBL" id="BAABJX010000001">
    <property type="protein sequence ID" value="GAA4819928.1"/>
    <property type="molecule type" value="Genomic_DNA"/>
</dbReference>
<name>A0ABP9D1I8_9BACT</name>
<organism evidence="1 2">
    <name type="scientific">Algivirga pacifica</name>
    <dbReference type="NCBI Taxonomy" id="1162670"/>
    <lineage>
        <taxon>Bacteria</taxon>
        <taxon>Pseudomonadati</taxon>
        <taxon>Bacteroidota</taxon>
        <taxon>Cytophagia</taxon>
        <taxon>Cytophagales</taxon>
        <taxon>Flammeovirgaceae</taxon>
        <taxon>Algivirga</taxon>
    </lineage>
</organism>
<evidence type="ECO:0000313" key="2">
    <source>
        <dbReference type="Proteomes" id="UP001500298"/>
    </source>
</evidence>
<sequence length="498" mass="54178">MVSINLLNHNVGYGQVTQIGCDITVGSAGASSSEIRDAITTEECRNPDIRVMGPLVVDNGTDFSSLDGSNIIVYPEGSLDLNGNELILTNGSSITIERLENACPNPNSLIGTGSISFSRFEWNGGNLGLGDWFTIIFRYLQALGEGKSSEEAIAIAIEGFGENVVIPSGESLEDIICAGYIDINGLGNYSNYIKSFSATLDDEVLPHVVTFDWETFFTDDSGLTATSVSISGGDNVSASTYNAYTGSPSISSGGVTFTDTDGSKITDIYNHYYKISTTVTYTGGDITDTDVCSCQYTISSGTGLGGLAITALPVELAYFSGNRDNGNVVLQWATTYEENNDYFEVQRSIDGKNFQEIAQIEGLGKGEYEEITEYTYTDEKAPQGLIYYRLKQVDIDGKFEYYNLVINPSSSQRSISVENYSGNPHKGGDLQLQMYSPVTQQVYMVLVNQQGQVTYERRISIKGGYTRILVPEQQFSKGLSILKIITANKQQTIKLINP</sequence>
<evidence type="ECO:0008006" key="3">
    <source>
        <dbReference type="Google" id="ProtNLM"/>
    </source>
</evidence>
<comment type="caution">
    <text evidence="1">The sequence shown here is derived from an EMBL/GenBank/DDBJ whole genome shotgun (WGS) entry which is preliminary data.</text>
</comment>
<proteinExistence type="predicted"/>
<evidence type="ECO:0000313" key="1">
    <source>
        <dbReference type="EMBL" id="GAA4819928.1"/>
    </source>
</evidence>
<keyword evidence="2" id="KW-1185">Reference proteome</keyword>
<gene>
    <name evidence="1" type="ORF">GCM10023331_00400</name>
</gene>
<accession>A0ABP9D1I8</accession>
<dbReference type="Proteomes" id="UP001500298">
    <property type="component" value="Unassembled WGS sequence"/>
</dbReference>
<reference evidence="2" key="1">
    <citation type="journal article" date="2019" name="Int. J. Syst. Evol. Microbiol.">
        <title>The Global Catalogue of Microorganisms (GCM) 10K type strain sequencing project: providing services to taxonomists for standard genome sequencing and annotation.</title>
        <authorList>
            <consortium name="The Broad Institute Genomics Platform"/>
            <consortium name="The Broad Institute Genome Sequencing Center for Infectious Disease"/>
            <person name="Wu L."/>
            <person name="Ma J."/>
        </authorList>
    </citation>
    <scope>NUCLEOTIDE SEQUENCE [LARGE SCALE GENOMIC DNA]</scope>
    <source>
        <strain evidence="2">JCM 18326</strain>
    </source>
</reference>
<protein>
    <recommendedName>
        <fullName evidence="3">T9SS type A sorting domain-containing protein</fullName>
    </recommendedName>
</protein>